<accession>A0A5C5TRZ5</accession>
<dbReference type="CDD" id="cd00130">
    <property type="entry name" value="PAS"/>
    <property type="match status" value="1"/>
</dbReference>
<organism evidence="7 8">
    <name type="scientific">Luteimonas wenzhouensis</name>
    <dbReference type="NCBI Taxonomy" id="2599615"/>
    <lineage>
        <taxon>Bacteria</taxon>
        <taxon>Pseudomonadati</taxon>
        <taxon>Pseudomonadota</taxon>
        <taxon>Gammaproteobacteria</taxon>
        <taxon>Lysobacterales</taxon>
        <taxon>Lysobacteraceae</taxon>
        <taxon>Luteimonas</taxon>
    </lineage>
</organism>
<dbReference type="InterPro" id="IPR043128">
    <property type="entry name" value="Rev_trsase/Diguanyl_cyclase"/>
</dbReference>
<dbReference type="InterPro" id="IPR029787">
    <property type="entry name" value="Nucleotide_cyclase"/>
</dbReference>
<evidence type="ECO:0000313" key="7">
    <source>
        <dbReference type="EMBL" id="TWT17061.1"/>
    </source>
</evidence>
<dbReference type="InterPro" id="IPR001633">
    <property type="entry name" value="EAL_dom"/>
</dbReference>
<dbReference type="Gene3D" id="3.30.450.20">
    <property type="entry name" value="PAS domain"/>
    <property type="match status" value="2"/>
</dbReference>
<feature type="domain" description="PAC" evidence="4">
    <location>
        <begin position="217"/>
        <end position="269"/>
    </location>
</feature>
<dbReference type="AlphaFoldDB" id="A0A5C5TRZ5"/>
<dbReference type="InterPro" id="IPR000014">
    <property type="entry name" value="PAS"/>
</dbReference>
<dbReference type="Pfam" id="PF00563">
    <property type="entry name" value="EAL"/>
    <property type="match status" value="1"/>
</dbReference>
<dbReference type="PROSITE" id="PS50887">
    <property type="entry name" value="GGDEF"/>
    <property type="match status" value="1"/>
</dbReference>
<dbReference type="SUPFAM" id="SSF141868">
    <property type="entry name" value="EAL domain-like"/>
    <property type="match status" value="1"/>
</dbReference>
<evidence type="ECO:0000256" key="2">
    <source>
        <dbReference type="SAM" id="MobiDB-lite"/>
    </source>
</evidence>
<feature type="domain" description="PAC" evidence="4">
    <location>
        <begin position="76"/>
        <end position="128"/>
    </location>
</feature>
<protein>
    <submittedName>
        <fullName evidence="7">EAL domain-containing protein</fullName>
    </submittedName>
</protein>
<dbReference type="SMART" id="SM00052">
    <property type="entry name" value="EAL"/>
    <property type="match status" value="1"/>
</dbReference>
<dbReference type="PROSITE" id="PS50883">
    <property type="entry name" value="EAL"/>
    <property type="match status" value="1"/>
</dbReference>
<dbReference type="InterPro" id="IPR052155">
    <property type="entry name" value="Biofilm_reg_signaling"/>
</dbReference>
<evidence type="ECO:0000259" key="4">
    <source>
        <dbReference type="PROSITE" id="PS50113"/>
    </source>
</evidence>
<dbReference type="Proteomes" id="UP000315949">
    <property type="component" value="Unassembled WGS sequence"/>
</dbReference>
<proteinExistence type="predicted"/>
<comment type="cofactor">
    <cofactor evidence="1">
        <name>Mg(2+)</name>
        <dbReference type="ChEBI" id="CHEBI:18420"/>
    </cofactor>
</comment>
<dbReference type="Pfam" id="PF00990">
    <property type="entry name" value="GGDEF"/>
    <property type="match status" value="1"/>
</dbReference>
<evidence type="ECO:0000259" key="6">
    <source>
        <dbReference type="PROSITE" id="PS50887"/>
    </source>
</evidence>
<dbReference type="InterPro" id="IPR000700">
    <property type="entry name" value="PAS-assoc_C"/>
</dbReference>
<feature type="compositionally biased region" description="Low complexity" evidence="2">
    <location>
        <begin position="696"/>
        <end position="708"/>
    </location>
</feature>
<dbReference type="SUPFAM" id="SSF55073">
    <property type="entry name" value="Nucleotide cyclase"/>
    <property type="match status" value="1"/>
</dbReference>
<dbReference type="Gene3D" id="3.20.20.450">
    <property type="entry name" value="EAL domain"/>
    <property type="match status" value="1"/>
</dbReference>
<dbReference type="SUPFAM" id="SSF55785">
    <property type="entry name" value="PYP-like sensor domain (PAS domain)"/>
    <property type="match status" value="2"/>
</dbReference>
<name>A0A5C5TRZ5_9GAMM</name>
<dbReference type="CDD" id="cd01948">
    <property type="entry name" value="EAL"/>
    <property type="match status" value="1"/>
</dbReference>
<dbReference type="Pfam" id="PF08448">
    <property type="entry name" value="PAS_4"/>
    <property type="match status" value="2"/>
</dbReference>
<dbReference type="PANTHER" id="PTHR44757">
    <property type="entry name" value="DIGUANYLATE CYCLASE DGCP"/>
    <property type="match status" value="1"/>
</dbReference>
<dbReference type="NCBIfam" id="TIGR00229">
    <property type="entry name" value="sensory_box"/>
    <property type="match status" value="2"/>
</dbReference>
<dbReference type="SMART" id="SM00091">
    <property type="entry name" value="PAS"/>
    <property type="match status" value="2"/>
</dbReference>
<dbReference type="InterPro" id="IPR000160">
    <property type="entry name" value="GGDEF_dom"/>
</dbReference>
<evidence type="ECO:0000259" key="5">
    <source>
        <dbReference type="PROSITE" id="PS50883"/>
    </source>
</evidence>
<dbReference type="RefSeq" id="WP_146313572.1">
    <property type="nucleotide sequence ID" value="NZ_VOHE01000010.1"/>
</dbReference>
<feature type="region of interest" description="Disordered" evidence="2">
    <location>
        <begin position="696"/>
        <end position="718"/>
    </location>
</feature>
<keyword evidence="8" id="KW-1185">Reference proteome</keyword>
<feature type="domain" description="GGDEF" evidence="6">
    <location>
        <begin position="301"/>
        <end position="435"/>
    </location>
</feature>
<feature type="domain" description="EAL" evidence="5">
    <location>
        <begin position="444"/>
        <end position="698"/>
    </location>
</feature>
<evidence type="ECO:0000256" key="1">
    <source>
        <dbReference type="ARBA" id="ARBA00001946"/>
    </source>
</evidence>
<evidence type="ECO:0000259" key="3">
    <source>
        <dbReference type="PROSITE" id="PS50112"/>
    </source>
</evidence>
<dbReference type="InterPro" id="IPR035965">
    <property type="entry name" value="PAS-like_dom_sf"/>
</dbReference>
<dbReference type="PANTHER" id="PTHR44757:SF2">
    <property type="entry name" value="BIOFILM ARCHITECTURE MAINTENANCE PROTEIN MBAA"/>
    <property type="match status" value="1"/>
</dbReference>
<dbReference type="InterPro" id="IPR035919">
    <property type="entry name" value="EAL_sf"/>
</dbReference>
<dbReference type="GO" id="GO:0003824">
    <property type="term" value="F:catalytic activity"/>
    <property type="evidence" value="ECO:0007669"/>
    <property type="project" value="UniProtKB-ARBA"/>
</dbReference>
<dbReference type="NCBIfam" id="TIGR00254">
    <property type="entry name" value="GGDEF"/>
    <property type="match status" value="1"/>
</dbReference>
<sequence length="718" mass="77727">MDRIWIRNLLDSAEEVIYFKDLQSRFLRVSLGMAQRHGLTQEQMYLLTDFDLFAEAHAAAALADEQEIIRTGKPIIDLEECESFVDRPTRWVSTSKFPLRDLDGRIIGTFGISRDITRRVVAEQAMERLAERSAAASAELARVEAQLRAVLNGSSDAIAQYSPDLRYRYVNPAGERLRGLRLDALIGRTDRELVPDLPGLDTWEAALREVLETGTPREHEFSMALPDGKEGWFHTTLSPETDVSGAVVGVLTSTRDVTQAKLAERALAHQAMHDPVTGLANRYLLMDRLGQAMLRLERSPGKVALVFIDVDHFKAINDSYGHEVGDEVLMELARRLSAVGRREDTVARLGGDEFVMLCENVQGDADVRALAGRVVAALADPFAVGNGLQLPLSASVGVSVTGDPNARPADLLRDADTAMYRVKQHGRNGFHVFDAAADGENDDHLQLAAELQHAVDRGQFMLAYQPLLSLSDQRLLGFEALLRWRHPVRGVLLPGEFLPTAERAGLMGQIGAWVLDAACARLAAWSAHAGDGDHDREPLSMAVNVSGSQLRSAALVDQVRSALQAHGVAPSSLRLEISERELIHDDPRVESTLAALGAMGVQLAVDDFGASVTSLARLPRIPVSVVKLARFADLGQREVVAAVIATAHGLGMSVVGGGIEDAEQLAQLSALACDDGQGFLLGRPLDEAAAERLLRGKAAPAAATARSRPGPPPRDARG</sequence>
<dbReference type="OrthoDB" id="197861at2"/>
<dbReference type="PROSITE" id="PS50112">
    <property type="entry name" value="PAS"/>
    <property type="match status" value="1"/>
</dbReference>
<dbReference type="SMART" id="SM00267">
    <property type="entry name" value="GGDEF"/>
    <property type="match status" value="1"/>
</dbReference>
<evidence type="ECO:0000313" key="8">
    <source>
        <dbReference type="Proteomes" id="UP000315949"/>
    </source>
</evidence>
<dbReference type="PROSITE" id="PS50113">
    <property type="entry name" value="PAC"/>
    <property type="match status" value="2"/>
</dbReference>
<dbReference type="InterPro" id="IPR013656">
    <property type="entry name" value="PAS_4"/>
</dbReference>
<comment type="caution">
    <text evidence="7">The sequence shown here is derived from an EMBL/GenBank/DDBJ whole genome shotgun (WGS) entry which is preliminary data.</text>
</comment>
<dbReference type="EMBL" id="VOHE01000010">
    <property type="protein sequence ID" value="TWT17061.1"/>
    <property type="molecule type" value="Genomic_DNA"/>
</dbReference>
<gene>
    <name evidence="7" type="ORF">FQY79_14360</name>
</gene>
<dbReference type="CDD" id="cd01949">
    <property type="entry name" value="GGDEF"/>
    <property type="match status" value="1"/>
</dbReference>
<dbReference type="FunFam" id="3.30.70.270:FF:000001">
    <property type="entry name" value="Diguanylate cyclase domain protein"/>
    <property type="match status" value="1"/>
</dbReference>
<feature type="domain" description="PAS" evidence="3">
    <location>
        <begin position="143"/>
        <end position="189"/>
    </location>
</feature>
<reference evidence="7 8" key="1">
    <citation type="submission" date="2019-07" db="EMBL/GenBank/DDBJ databases">
        <title>Luteimonas sp. YD-1 nov., isolated from acidic soil.</title>
        <authorList>
            <person name="Zhou J."/>
        </authorList>
    </citation>
    <scope>NUCLEOTIDE SEQUENCE [LARGE SCALE GENOMIC DNA]</scope>
    <source>
        <strain evidence="7 8">YD-1</strain>
    </source>
</reference>
<dbReference type="Gene3D" id="3.30.70.270">
    <property type="match status" value="1"/>
</dbReference>
<feature type="compositionally biased region" description="Pro residues" evidence="2">
    <location>
        <begin position="709"/>
        <end position="718"/>
    </location>
</feature>